<feature type="domain" description="Tr-type G" evidence="11">
    <location>
        <begin position="54"/>
        <end position="245"/>
    </location>
</feature>
<proteinExistence type="predicted"/>
<dbReference type="AlphaFoldDB" id="A0A3P7JKU0"/>
<reference evidence="12 13" key="1">
    <citation type="submission" date="2018-11" db="EMBL/GenBank/DDBJ databases">
        <authorList>
            <consortium name="Pathogen Informatics"/>
        </authorList>
    </citation>
    <scope>NUCLEOTIDE SEQUENCE [LARGE SCALE GENOMIC DNA]</scope>
</reference>
<dbReference type="GO" id="GO:0046872">
    <property type="term" value="F:metal ion binding"/>
    <property type="evidence" value="ECO:0007669"/>
    <property type="project" value="UniProtKB-KW"/>
</dbReference>
<dbReference type="InterPro" id="IPR050055">
    <property type="entry name" value="EF-Tu_GTPase"/>
</dbReference>
<gene>
    <name evidence="12" type="ORF">SVUK_LOCUS15457</name>
</gene>
<keyword evidence="7" id="KW-0378">Hydrolase</keyword>
<dbReference type="InterPro" id="IPR027417">
    <property type="entry name" value="P-loop_NTPase"/>
</dbReference>
<dbReference type="PROSITE" id="PS00301">
    <property type="entry name" value="G_TR_1"/>
    <property type="match status" value="1"/>
</dbReference>
<dbReference type="Pfam" id="PF00009">
    <property type="entry name" value="GTP_EFTU"/>
    <property type="match status" value="1"/>
</dbReference>
<keyword evidence="5" id="KW-0547">Nucleotide-binding</keyword>
<dbReference type="InterPro" id="IPR000795">
    <property type="entry name" value="T_Tr_GTP-bd_dom"/>
</dbReference>
<dbReference type="GO" id="GO:0070125">
    <property type="term" value="P:mitochondrial translational elongation"/>
    <property type="evidence" value="ECO:0007669"/>
    <property type="project" value="TreeGrafter"/>
</dbReference>
<keyword evidence="8" id="KW-0460">Magnesium</keyword>
<dbReference type="PANTHER" id="PTHR43721">
    <property type="entry name" value="ELONGATION FACTOR TU-RELATED"/>
    <property type="match status" value="1"/>
</dbReference>
<evidence type="ECO:0000256" key="6">
    <source>
        <dbReference type="ARBA" id="ARBA00022768"/>
    </source>
</evidence>
<keyword evidence="4" id="KW-0479">Metal-binding</keyword>
<evidence type="ECO:0000256" key="9">
    <source>
        <dbReference type="ARBA" id="ARBA00022917"/>
    </source>
</evidence>
<dbReference type="FunFam" id="3.40.50.300:FF:000576">
    <property type="entry name" value="Elongation factor Tu"/>
    <property type="match status" value="1"/>
</dbReference>
<protein>
    <recommendedName>
        <fullName evidence="2">protein-synthesizing GTPase</fullName>
        <ecNumber evidence="2">3.6.5.3</ecNumber>
    </recommendedName>
</protein>
<keyword evidence="10" id="KW-0342">GTP-binding</keyword>
<dbReference type="PANTHER" id="PTHR43721:SF2">
    <property type="entry name" value="ELONGATION FACTOR TU, MITOCHONDRIAL"/>
    <property type="match status" value="1"/>
</dbReference>
<dbReference type="GO" id="GO:0005739">
    <property type="term" value="C:mitochondrion"/>
    <property type="evidence" value="ECO:0007669"/>
    <property type="project" value="TreeGrafter"/>
</dbReference>
<dbReference type="PRINTS" id="PR00315">
    <property type="entry name" value="ELONGATNFCT"/>
</dbReference>
<evidence type="ECO:0000256" key="5">
    <source>
        <dbReference type="ARBA" id="ARBA00022741"/>
    </source>
</evidence>
<sequence length="296" mass="32283">MGFTRPFALQLSRNLREFCRQSPFLDINNSLMHNSLLGYAPIRCASQPAQTTIKPNYNVGTIGHIDHGKTTLTAAITQVLAKQGLAKPVKFDEIDKAKEEKKRGITINIAHIGYESKNRRYSHTDCPGHSDFIKNMICGTAQMDAAVLVIAATDGVMAQTKEHLILARQLGLNHIIIFINKSDLVEDDVLDLVEIEARELLSAHGFDGDNAPVIRGSALNALEGKDVSSIINLLKALDDLPEPQRNEVFSSSNVAFNKIAGTVVVGTVEQGTLKKGDKVEIKGDDREVSTVASDIQ</sequence>
<evidence type="ECO:0000313" key="13">
    <source>
        <dbReference type="Proteomes" id="UP000270094"/>
    </source>
</evidence>
<dbReference type="InterPro" id="IPR031157">
    <property type="entry name" value="G_TR_CS"/>
</dbReference>
<evidence type="ECO:0000256" key="1">
    <source>
        <dbReference type="ARBA" id="ARBA00011245"/>
    </source>
</evidence>
<evidence type="ECO:0000259" key="11">
    <source>
        <dbReference type="PROSITE" id="PS51722"/>
    </source>
</evidence>
<evidence type="ECO:0000313" key="12">
    <source>
        <dbReference type="EMBL" id="VDM80459.1"/>
    </source>
</evidence>
<dbReference type="GO" id="GO:0005525">
    <property type="term" value="F:GTP binding"/>
    <property type="evidence" value="ECO:0007669"/>
    <property type="project" value="UniProtKB-KW"/>
</dbReference>
<evidence type="ECO:0000256" key="7">
    <source>
        <dbReference type="ARBA" id="ARBA00022801"/>
    </source>
</evidence>
<dbReference type="InterPro" id="IPR041709">
    <property type="entry name" value="EF-Tu_GTP-bd"/>
</dbReference>
<dbReference type="PROSITE" id="PS51722">
    <property type="entry name" value="G_TR_2"/>
    <property type="match status" value="1"/>
</dbReference>
<evidence type="ECO:0000256" key="3">
    <source>
        <dbReference type="ARBA" id="ARBA00022490"/>
    </source>
</evidence>
<dbReference type="SUPFAM" id="SSF50447">
    <property type="entry name" value="Translation proteins"/>
    <property type="match status" value="1"/>
</dbReference>
<evidence type="ECO:0000256" key="4">
    <source>
        <dbReference type="ARBA" id="ARBA00022723"/>
    </source>
</evidence>
<keyword evidence="13" id="KW-1185">Reference proteome</keyword>
<organism evidence="12 13">
    <name type="scientific">Strongylus vulgaris</name>
    <name type="common">Blood worm</name>
    <dbReference type="NCBI Taxonomy" id="40348"/>
    <lineage>
        <taxon>Eukaryota</taxon>
        <taxon>Metazoa</taxon>
        <taxon>Ecdysozoa</taxon>
        <taxon>Nematoda</taxon>
        <taxon>Chromadorea</taxon>
        <taxon>Rhabditida</taxon>
        <taxon>Rhabditina</taxon>
        <taxon>Rhabditomorpha</taxon>
        <taxon>Strongyloidea</taxon>
        <taxon>Strongylidae</taxon>
        <taxon>Strongylus</taxon>
    </lineage>
</organism>
<name>A0A3P7JKU0_STRVU</name>
<dbReference type="CDD" id="cd01884">
    <property type="entry name" value="EF_Tu"/>
    <property type="match status" value="1"/>
</dbReference>
<feature type="non-terminal residue" evidence="12">
    <location>
        <position position="296"/>
    </location>
</feature>
<dbReference type="Gene3D" id="2.40.30.10">
    <property type="entry name" value="Translation factors"/>
    <property type="match status" value="1"/>
</dbReference>
<dbReference type="OrthoDB" id="2067at2759"/>
<evidence type="ECO:0000256" key="10">
    <source>
        <dbReference type="ARBA" id="ARBA00023134"/>
    </source>
</evidence>
<dbReference type="Gene3D" id="3.40.50.300">
    <property type="entry name" value="P-loop containing nucleotide triphosphate hydrolases"/>
    <property type="match status" value="1"/>
</dbReference>
<dbReference type="EC" id="3.6.5.3" evidence="2"/>
<dbReference type="GO" id="GO:0003924">
    <property type="term" value="F:GTPase activity"/>
    <property type="evidence" value="ECO:0007669"/>
    <property type="project" value="InterPro"/>
</dbReference>
<comment type="subunit">
    <text evidence="1">Monomer.</text>
</comment>
<dbReference type="SUPFAM" id="SSF52540">
    <property type="entry name" value="P-loop containing nucleoside triphosphate hydrolases"/>
    <property type="match status" value="1"/>
</dbReference>
<dbReference type="InterPro" id="IPR009000">
    <property type="entry name" value="Transl_B-barrel_sf"/>
</dbReference>
<keyword evidence="6" id="KW-0251">Elongation factor</keyword>
<dbReference type="Proteomes" id="UP000270094">
    <property type="component" value="Unassembled WGS sequence"/>
</dbReference>
<evidence type="ECO:0000256" key="8">
    <source>
        <dbReference type="ARBA" id="ARBA00022842"/>
    </source>
</evidence>
<dbReference type="EMBL" id="UYYB01108711">
    <property type="protein sequence ID" value="VDM80459.1"/>
    <property type="molecule type" value="Genomic_DNA"/>
</dbReference>
<dbReference type="GO" id="GO:0003746">
    <property type="term" value="F:translation elongation factor activity"/>
    <property type="evidence" value="ECO:0007669"/>
    <property type="project" value="UniProtKB-KW"/>
</dbReference>
<accession>A0A3P7JKU0</accession>
<evidence type="ECO:0000256" key="2">
    <source>
        <dbReference type="ARBA" id="ARBA00011986"/>
    </source>
</evidence>
<keyword evidence="3" id="KW-0963">Cytoplasm</keyword>
<keyword evidence="9" id="KW-0648">Protein biosynthesis</keyword>